<dbReference type="Proteomes" id="UP000214646">
    <property type="component" value="Unassembled WGS sequence"/>
</dbReference>
<dbReference type="PANTHER" id="PTHR36451:SF1">
    <property type="entry name" value="OMEGA-HYDROXY-BETA-DIHYDROMENAQUINONE-9 SULFOTRANSFERASE STF3"/>
    <property type="match status" value="1"/>
</dbReference>
<evidence type="ECO:0000313" key="2">
    <source>
        <dbReference type="Proteomes" id="UP000214646"/>
    </source>
</evidence>
<dbReference type="OrthoDB" id="9777890at2"/>
<dbReference type="AlphaFoldDB" id="A0A225DUG4"/>
<dbReference type="RefSeq" id="WP_088254162.1">
    <property type="nucleotide sequence ID" value="NZ_NIDE01000004.1"/>
</dbReference>
<proteinExistence type="predicted"/>
<dbReference type="SUPFAM" id="SSF52540">
    <property type="entry name" value="P-loop containing nucleoside triphosphate hydrolases"/>
    <property type="match status" value="1"/>
</dbReference>
<accession>A0A225DUG4</accession>
<protein>
    <recommendedName>
        <fullName evidence="3">Sulfotransferase</fullName>
    </recommendedName>
</protein>
<gene>
    <name evidence="1" type="ORF">FRUB_02893</name>
</gene>
<evidence type="ECO:0000313" key="1">
    <source>
        <dbReference type="EMBL" id="OWK43294.1"/>
    </source>
</evidence>
<comment type="caution">
    <text evidence="1">The sequence shown here is derived from an EMBL/GenBank/DDBJ whole genome shotgun (WGS) entry which is preliminary data.</text>
</comment>
<organism evidence="1 2">
    <name type="scientific">Fimbriiglobus ruber</name>
    <dbReference type="NCBI Taxonomy" id="1908690"/>
    <lineage>
        <taxon>Bacteria</taxon>
        <taxon>Pseudomonadati</taxon>
        <taxon>Planctomycetota</taxon>
        <taxon>Planctomycetia</taxon>
        <taxon>Gemmatales</taxon>
        <taxon>Gemmataceae</taxon>
        <taxon>Fimbriiglobus</taxon>
    </lineage>
</organism>
<keyword evidence="2" id="KW-1185">Reference proteome</keyword>
<evidence type="ECO:0008006" key="3">
    <source>
        <dbReference type="Google" id="ProtNLM"/>
    </source>
</evidence>
<dbReference type="InterPro" id="IPR052736">
    <property type="entry name" value="Stf3_sulfotransferase"/>
</dbReference>
<dbReference type="InterPro" id="IPR027417">
    <property type="entry name" value="P-loop_NTPase"/>
</dbReference>
<name>A0A225DUG4_9BACT</name>
<dbReference type="PANTHER" id="PTHR36451">
    <property type="entry name" value="PAPS-DEPENDENT SULFOTRANSFERASE STF3"/>
    <property type="match status" value="1"/>
</dbReference>
<dbReference type="Gene3D" id="3.40.50.300">
    <property type="entry name" value="P-loop containing nucleotide triphosphate hydrolases"/>
    <property type="match status" value="1"/>
</dbReference>
<dbReference type="Pfam" id="PF13469">
    <property type="entry name" value="Sulfotransfer_3"/>
    <property type="match status" value="1"/>
</dbReference>
<dbReference type="EMBL" id="NIDE01000004">
    <property type="protein sequence ID" value="OWK43294.1"/>
    <property type="molecule type" value="Genomic_DNA"/>
</dbReference>
<sequence length="377" mass="43792">MTADTKSSPKKPRDWAPRFWEGSDFFAWLRLLARNRFAVEPPYWYIAAIVSAMSLNNTILGWLQHGLHGRRIAETDVPHEPLFVLGHWRTGTTLLHELLILDDRFTSPTTHDCFMPAHFLLSERLYKDHLAFLMPEKRPMDNMPAGWERPQEDEFALCLLGSPSTYSDIAFPNRPPTYPQALDLTGLTPRERAAWKRTLYRFVQALAYRDPRRQVLKSPPHTARVPELLELFPDAKFVHITRDPYTLFASTVNLWTSMAKKHGFQTPRNVAAVEEKVYREFRTIYERWFATRQMIPTGHLVEVRYEELVKDIVAGVKRVYDELGLDGFEAVRPKLEAYAARSKGYETNKYQLTDEARAKITARWGDLIARLGYPVRT</sequence>
<reference evidence="2" key="1">
    <citation type="submission" date="2017-06" db="EMBL/GenBank/DDBJ databases">
        <title>Genome analysis of Fimbriiglobus ruber SP5, the first member of the order Planctomycetales with confirmed chitinolytic capability.</title>
        <authorList>
            <person name="Ravin N.V."/>
            <person name="Rakitin A.L."/>
            <person name="Ivanova A.A."/>
            <person name="Beletsky A.V."/>
            <person name="Kulichevskaya I.S."/>
            <person name="Mardanov A.V."/>
            <person name="Dedysh S.N."/>
        </authorList>
    </citation>
    <scope>NUCLEOTIDE SEQUENCE [LARGE SCALE GENOMIC DNA]</scope>
    <source>
        <strain evidence="2">SP5</strain>
    </source>
</reference>